<dbReference type="AlphaFoldDB" id="A0A1I8MNB4"/>
<dbReference type="VEuPathDB" id="VectorBase:MDOA006759"/>
<evidence type="ECO:0000259" key="2">
    <source>
        <dbReference type="Pfam" id="PF22576"/>
    </source>
</evidence>
<dbReference type="InterPro" id="IPR054459">
    <property type="entry name" value="Bfc_dom"/>
</dbReference>
<gene>
    <name evidence="3" type="primary">101893663</name>
</gene>
<reference evidence="3" key="1">
    <citation type="submission" date="2020-05" db="UniProtKB">
        <authorList>
            <consortium name="EnsemblMetazoa"/>
        </authorList>
    </citation>
    <scope>IDENTIFICATION</scope>
    <source>
        <strain evidence="3">Aabys</strain>
    </source>
</reference>
<feature type="region of interest" description="Disordered" evidence="1">
    <location>
        <begin position="224"/>
        <end position="249"/>
    </location>
</feature>
<dbReference type="eggNOG" id="ENOG502S7AQ">
    <property type="taxonomic scope" value="Eukaryota"/>
</dbReference>
<sequence>MAQNFLYMFEFVVDDLLVTRPNYCAPEEYPTCCEVSFRNSVFVSICDREYGHCVDPSATKCGKCCLFSLESPIQDADRLMFHVYKKKTDKCKFLIGCSDMPIRGLFDKVMESFEIENPNWEDGLRKHLQTMPHAGVPPKCPAIVDNDCNEDSMGRREQLCPTSELTKRLLPLFNLNGCQTGNIVMIIRLVANGPAIVSSFPFSKICNSGCNKSCNKEGGNSGRCGGGGATDGSSYPETSRYEGGDDTNELEETDKACAKPSRRRQSQPCSGCPALDDPCFTPEKKQICQRYFACNTDKGCPCDEVEDECARAPICKEQKCHLQNCSGSCGPSKRPKESMANRGGCNSPSKGDDCSCDECANACEAGDAAAKDPCDPCNVCMPPCFVTPRKPEPGPDAYDEFEACLNGSGLVIRVLKDTHCVENICDGTENFQDDHSSDDCEKPKASCDVDKLLEHSSFARNHIKRRTGGHIINHPKLPKIRANIKYSGNDACCPGESYHVPYSKIKQFCNDQQNKIESYRSRRSRGGGGDCGPICPPLHPNDNKNCCVQVDRDDIRNAMKGIDYDMRKKGIEVCYKTCDETDTDVFLVKLGSKQKCQHKRNNIEIELKTPKQPIVLPVRRVTTETQIDEVELDAALSGICKGKKKGKKGKGKK</sequence>
<name>A0A1I8MNB4_MUSDO</name>
<dbReference type="RefSeq" id="XP_005188523.2">
    <property type="nucleotide sequence ID" value="XM_005188466.4"/>
</dbReference>
<dbReference type="KEGG" id="mde:101893663"/>
<protein>
    <recommendedName>
        <fullName evidence="2">Transcriptional cofactor Bfc domain-containing protein</fullName>
    </recommendedName>
</protein>
<feature type="domain" description="Transcriptional cofactor Bfc" evidence="2">
    <location>
        <begin position="117"/>
        <end position="194"/>
    </location>
</feature>
<evidence type="ECO:0000313" key="3">
    <source>
        <dbReference type="EnsemblMetazoa" id="MDOA006759-PA"/>
    </source>
</evidence>
<dbReference type="Pfam" id="PF22576">
    <property type="entry name" value="Bfc"/>
    <property type="match status" value="1"/>
</dbReference>
<proteinExistence type="predicted"/>
<dbReference type="STRING" id="7370.A0A1I8MNB4"/>
<dbReference type="OrthoDB" id="6624851at2759"/>
<accession>A0A1I8MNB4</accession>
<dbReference type="EnsemblMetazoa" id="MDOA006759-RA">
    <property type="protein sequence ID" value="MDOA006759-PA"/>
    <property type="gene ID" value="MDOA006759"/>
</dbReference>
<evidence type="ECO:0000256" key="1">
    <source>
        <dbReference type="SAM" id="MobiDB-lite"/>
    </source>
</evidence>
<organism evidence="3">
    <name type="scientific">Musca domestica</name>
    <name type="common">House fly</name>
    <dbReference type="NCBI Taxonomy" id="7370"/>
    <lineage>
        <taxon>Eukaryota</taxon>
        <taxon>Metazoa</taxon>
        <taxon>Ecdysozoa</taxon>
        <taxon>Arthropoda</taxon>
        <taxon>Hexapoda</taxon>
        <taxon>Insecta</taxon>
        <taxon>Pterygota</taxon>
        <taxon>Neoptera</taxon>
        <taxon>Endopterygota</taxon>
        <taxon>Diptera</taxon>
        <taxon>Brachycera</taxon>
        <taxon>Muscomorpha</taxon>
        <taxon>Muscoidea</taxon>
        <taxon>Muscidae</taxon>
        <taxon>Musca</taxon>
    </lineage>
</organism>
<dbReference type="VEuPathDB" id="VectorBase:MDOMA2_009525"/>